<dbReference type="InterPro" id="IPR012132">
    <property type="entry name" value="GMC_OxRdtase"/>
</dbReference>
<dbReference type="InterPro" id="IPR000172">
    <property type="entry name" value="GMC_OxRdtase_N"/>
</dbReference>
<dbReference type="InterPro" id="IPR007867">
    <property type="entry name" value="GMC_OxRtase_C"/>
</dbReference>
<evidence type="ECO:0000256" key="5">
    <source>
        <dbReference type="PIRSR" id="PIRSR000137-2"/>
    </source>
</evidence>
<dbReference type="InterPro" id="IPR036188">
    <property type="entry name" value="FAD/NAD-bd_sf"/>
</dbReference>
<comment type="cofactor">
    <cofactor evidence="1 5">
        <name>FAD</name>
        <dbReference type="ChEBI" id="CHEBI:57692"/>
    </cofactor>
</comment>
<evidence type="ECO:0000259" key="7">
    <source>
        <dbReference type="PROSITE" id="PS00623"/>
    </source>
</evidence>
<evidence type="ECO:0000256" key="4">
    <source>
        <dbReference type="ARBA" id="ARBA00022827"/>
    </source>
</evidence>
<evidence type="ECO:0000313" key="10">
    <source>
        <dbReference type="Proteomes" id="UP001292094"/>
    </source>
</evidence>
<dbReference type="GO" id="GO:0050660">
    <property type="term" value="F:flavin adenine dinucleotide binding"/>
    <property type="evidence" value="ECO:0007669"/>
    <property type="project" value="InterPro"/>
</dbReference>
<dbReference type="GO" id="GO:0016614">
    <property type="term" value="F:oxidoreductase activity, acting on CH-OH group of donors"/>
    <property type="evidence" value="ECO:0007669"/>
    <property type="project" value="InterPro"/>
</dbReference>
<dbReference type="Gene3D" id="3.30.560.10">
    <property type="entry name" value="Glucose Oxidase, domain 3"/>
    <property type="match status" value="1"/>
</dbReference>
<comment type="similarity">
    <text evidence="2 6">Belongs to the GMC oxidoreductase family.</text>
</comment>
<keyword evidence="10" id="KW-1185">Reference proteome</keyword>
<comment type="caution">
    <text evidence="9">The sequence shown here is derived from an EMBL/GenBank/DDBJ whole genome shotgun (WGS) entry which is preliminary data.</text>
</comment>
<dbReference type="PIRSF" id="PIRSF000137">
    <property type="entry name" value="Alcohol_oxidase"/>
    <property type="match status" value="1"/>
</dbReference>
<dbReference type="SUPFAM" id="SSF51905">
    <property type="entry name" value="FAD/NAD(P)-binding domain"/>
    <property type="match status" value="1"/>
</dbReference>
<dbReference type="Proteomes" id="UP001292094">
    <property type="component" value="Unassembled WGS sequence"/>
</dbReference>
<dbReference type="Pfam" id="PF05199">
    <property type="entry name" value="GMC_oxred_C"/>
    <property type="match status" value="1"/>
</dbReference>
<evidence type="ECO:0000256" key="6">
    <source>
        <dbReference type="RuleBase" id="RU003968"/>
    </source>
</evidence>
<keyword evidence="3 6" id="KW-0285">Flavoprotein</keyword>
<dbReference type="SUPFAM" id="SSF54373">
    <property type="entry name" value="FAD-linked reductases, C-terminal domain"/>
    <property type="match status" value="1"/>
</dbReference>
<protein>
    <recommendedName>
        <fullName evidence="7 8">Glucose-methanol-choline oxidoreductase N-terminal domain-containing protein</fullName>
    </recommendedName>
</protein>
<feature type="domain" description="Glucose-methanol-choline oxidoreductase N-terminal" evidence="7">
    <location>
        <begin position="132"/>
        <end position="155"/>
    </location>
</feature>
<dbReference type="Gene3D" id="3.50.50.60">
    <property type="entry name" value="FAD/NAD(P)-binding domain"/>
    <property type="match status" value="1"/>
</dbReference>
<dbReference type="PROSITE" id="PS00624">
    <property type="entry name" value="GMC_OXRED_2"/>
    <property type="match status" value="1"/>
</dbReference>
<keyword evidence="4 5" id="KW-0274">FAD</keyword>
<sequence length="616" mass="67480">MSLPLMALRDGAVGLLTLTLIPTLRLLISLVVLRLQPPHAYQPPHHILPQYDFVVVGGGSAGGVVAARLSEVPEWKVLVLETGPPPPPETYVPVLSFLSFLPDYPDVWHLKSAPQKYALKNLVNQEAEIVQGRVLGGGSSINAMVYSRGNKKDYDRWASLGNPGWDYNSVLPYFVKAEDFRGPLPPEFESFHGRGGPLTVTPMPVNPIARLFLNAAQQLGFPLVDHLGPIQNGFPENATYTIRDGVRCSTAECYLRPASSRPNLHILHSATVLKVFFKGNRAAGVTFEYNGKVMNVGARREVLMATGALRTPQLLMVSGVGPSEHLYQHNVKVVADVPGVGRNLQDHLILNGLSWTHPSDSRVPTLADLITKDAIDQYINKGKGPLTGTAVDIHNAWVTVGSGEDQSWPNIQILFHAFTIGSDFGTFQSAVYNFDPWRFKRYYSGTFGQQGYTMRPILVRPKSSGRVSLRSSNPRDDPYVDFNYLAHPEDLATYVEGIKFCIALGNAPAIKEELNAKFYDRPLAECAGERPGSDRYWACFIQHMATSFVHYVGTCKMAPSSDPYGVVDNRLRVRGVGGLRVVDASVMPTVPAGNPNAAAIIVAEKAADIIKEDWGS</sequence>
<name>A0AAE1TX42_9EUCA</name>
<feature type="binding site" evidence="5">
    <location>
        <position position="272"/>
    </location>
    <ligand>
        <name>FAD</name>
        <dbReference type="ChEBI" id="CHEBI:57692"/>
    </ligand>
</feature>
<proteinExistence type="inferred from homology"/>
<dbReference type="AlphaFoldDB" id="A0AAE1TX42"/>
<evidence type="ECO:0000256" key="2">
    <source>
        <dbReference type="ARBA" id="ARBA00010790"/>
    </source>
</evidence>
<evidence type="ECO:0000259" key="8">
    <source>
        <dbReference type="PROSITE" id="PS00624"/>
    </source>
</evidence>
<feature type="binding site" evidence="5">
    <location>
        <position position="134"/>
    </location>
    <ligand>
        <name>FAD</name>
        <dbReference type="ChEBI" id="CHEBI:57692"/>
    </ligand>
</feature>
<organism evidence="9 10">
    <name type="scientific">Petrolisthes manimaculis</name>
    <dbReference type="NCBI Taxonomy" id="1843537"/>
    <lineage>
        <taxon>Eukaryota</taxon>
        <taxon>Metazoa</taxon>
        <taxon>Ecdysozoa</taxon>
        <taxon>Arthropoda</taxon>
        <taxon>Crustacea</taxon>
        <taxon>Multicrustacea</taxon>
        <taxon>Malacostraca</taxon>
        <taxon>Eumalacostraca</taxon>
        <taxon>Eucarida</taxon>
        <taxon>Decapoda</taxon>
        <taxon>Pleocyemata</taxon>
        <taxon>Anomura</taxon>
        <taxon>Galatheoidea</taxon>
        <taxon>Porcellanidae</taxon>
        <taxon>Petrolisthes</taxon>
    </lineage>
</organism>
<dbReference type="PANTHER" id="PTHR11552">
    <property type="entry name" value="GLUCOSE-METHANOL-CHOLINE GMC OXIDOREDUCTASE"/>
    <property type="match status" value="1"/>
</dbReference>
<gene>
    <name evidence="9" type="ORF">Pmani_026773</name>
</gene>
<feature type="domain" description="Glucose-methanol-choline oxidoreductase N-terminal" evidence="8">
    <location>
        <begin position="307"/>
        <end position="321"/>
    </location>
</feature>
<evidence type="ECO:0000313" key="9">
    <source>
        <dbReference type="EMBL" id="KAK4301067.1"/>
    </source>
</evidence>
<dbReference type="PROSITE" id="PS00623">
    <property type="entry name" value="GMC_OXRED_1"/>
    <property type="match status" value="1"/>
</dbReference>
<dbReference type="PANTHER" id="PTHR11552:SF147">
    <property type="entry name" value="CHOLINE DEHYDROGENASE, MITOCHONDRIAL"/>
    <property type="match status" value="1"/>
</dbReference>
<evidence type="ECO:0000256" key="3">
    <source>
        <dbReference type="ARBA" id="ARBA00022630"/>
    </source>
</evidence>
<feature type="binding site" evidence="5">
    <location>
        <begin position="142"/>
        <end position="145"/>
    </location>
    <ligand>
        <name>FAD</name>
        <dbReference type="ChEBI" id="CHEBI:57692"/>
    </ligand>
</feature>
<accession>A0AAE1TX42</accession>
<reference evidence="9" key="1">
    <citation type="submission" date="2023-11" db="EMBL/GenBank/DDBJ databases">
        <title>Genome assemblies of two species of porcelain crab, Petrolisthes cinctipes and Petrolisthes manimaculis (Anomura: Porcellanidae).</title>
        <authorList>
            <person name="Angst P."/>
        </authorList>
    </citation>
    <scope>NUCLEOTIDE SEQUENCE</scope>
    <source>
        <strain evidence="9">PB745_02</strain>
        <tissue evidence="9">Gill</tissue>
    </source>
</reference>
<dbReference type="Pfam" id="PF00732">
    <property type="entry name" value="GMC_oxred_N"/>
    <property type="match status" value="1"/>
</dbReference>
<dbReference type="EMBL" id="JAWZYT010002932">
    <property type="protein sequence ID" value="KAK4301067.1"/>
    <property type="molecule type" value="Genomic_DNA"/>
</dbReference>
<evidence type="ECO:0000256" key="1">
    <source>
        <dbReference type="ARBA" id="ARBA00001974"/>
    </source>
</evidence>